<proteinExistence type="predicted"/>
<protein>
    <submittedName>
        <fullName evidence="1">Uncharacterized protein</fullName>
    </submittedName>
</protein>
<keyword evidence="3" id="KW-1185">Reference proteome</keyword>
<dbReference type="Proteomes" id="UP000325313">
    <property type="component" value="Unassembled WGS sequence"/>
</dbReference>
<evidence type="ECO:0000313" key="3">
    <source>
        <dbReference type="Proteomes" id="UP000324748"/>
    </source>
</evidence>
<dbReference type="EMBL" id="VDEP01000505">
    <property type="protein sequence ID" value="KAA1068735.1"/>
    <property type="molecule type" value="Genomic_DNA"/>
</dbReference>
<evidence type="ECO:0000313" key="1">
    <source>
        <dbReference type="EMBL" id="KAA1068735.1"/>
    </source>
</evidence>
<comment type="caution">
    <text evidence="1">The sequence shown here is derived from an EMBL/GenBank/DDBJ whole genome shotgun (WGS) entry which is preliminary data.</text>
</comment>
<evidence type="ECO:0000313" key="4">
    <source>
        <dbReference type="Proteomes" id="UP000325313"/>
    </source>
</evidence>
<reference evidence="3 4" key="1">
    <citation type="submission" date="2019-05" db="EMBL/GenBank/DDBJ databases">
        <title>Emergence of the Ug99 lineage of the wheat stem rust pathogen through somatic hybridization.</title>
        <authorList>
            <person name="Li F."/>
            <person name="Upadhyaya N.M."/>
            <person name="Sperschneider J."/>
            <person name="Matny O."/>
            <person name="Nguyen-Phuc H."/>
            <person name="Mago R."/>
            <person name="Raley C."/>
            <person name="Miller M.E."/>
            <person name="Silverstein K.A.T."/>
            <person name="Henningsen E."/>
            <person name="Hirsch C.D."/>
            <person name="Visser B."/>
            <person name="Pretorius Z.A."/>
            <person name="Steffenson B.J."/>
            <person name="Schwessinger B."/>
            <person name="Dodds P.N."/>
            <person name="Figueroa M."/>
        </authorList>
    </citation>
    <scope>NUCLEOTIDE SEQUENCE [LARGE SCALE GENOMIC DNA]</scope>
    <source>
        <strain evidence="2">21-0</strain>
        <strain evidence="1 4">Ug99</strain>
    </source>
</reference>
<gene>
    <name evidence="2" type="ORF">PGT21_014255</name>
    <name evidence="1" type="ORF">PGTUg99_036794</name>
</gene>
<organism evidence="1 4">
    <name type="scientific">Puccinia graminis f. sp. tritici</name>
    <dbReference type="NCBI Taxonomy" id="56615"/>
    <lineage>
        <taxon>Eukaryota</taxon>
        <taxon>Fungi</taxon>
        <taxon>Dikarya</taxon>
        <taxon>Basidiomycota</taxon>
        <taxon>Pucciniomycotina</taxon>
        <taxon>Pucciniomycetes</taxon>
        <taxon>Pucciniales</taxon>
        <taxon>Pucciniaceae</taxon>
        <taxon>Puccinia</taxon>
    </lineage>
</organism>
<dbReference type="EMBL" id="VSWC01000041">
    <property type="protein sequence ID" value="KAA1104186.1"/>
    <property type="molecule type" value="Genomic_DNA"/>
</dbReference>
<evidence type="ECO:0000313" key="2">
    <source>
        <dbReference type="EMBL" id="KAA1104186.1"/>
    </source>
</evidence>
<dbReference type="AlphaFoldDB" id="A0A5B0LWB7"/>
<sequence>MLDIITSVLRFAFSYHARVSGLVRLYSLCGASELEIKFFDGIHRRVIVHLVYLNVIANVSKRTEKLPVLSINQPDFAVRTTIDPNCRNGSTARSQSSSRRTSCATTTYIKVSEQQQEMAVTVTILDEADYFMHSIGYENIRVPGQTLALYQHKSYPDW</sequence>
<dbReference type="Proteomes" id="UP000324748">
    <property type="component" value="Unassembled WGS sequence"/>
</dbReference>
<accession>A0A5B0LWB7</accession>
<name>A0A5B0LWB7_PUCGR</name>